<protein>
    <submittedName>
        <fullName evidence="1">Uncharacterized protein</fullName>
    </submittedName>
</protein>
<reference evidence="1 2" key="1">
    <citation type="journal article" date="2015" name="Nature">
        <title>rRNA introns, odd ribosomes, and small enigmatic genomes across a large radiation of phyla.</title>
        <authorList>
            <person name="Brown C.T."/>
            <person name="Hug L.A."/>
            <person name="Thomas B.C."/>
            <person name="Sharon I."/>
            <person name="Castelle C.J."/>
            <person name="Singh A."/>
            <person name="Wilkins M.J."/>
            <person name="Williams K.H."/>
            <person name="Banfield J.F."/>
        </authorList>
    </citation>
    <scope>NUCLEOTIDE SEQUENCE [LARGE SCALE GENOMIC DNA]</scope>
</reference>
<dbReference type="Proteomes" id="UP000034601">
    <property type="component" value="Unassembled WGS sequence"/>
</dbReference>
<dbReference type="EMBL" id="LCAB01000006">
    <property type="protein sequence ID" value="KKR83339.1"/>
    <property type="molecule type" value="Genomic_DNA"/>
</dbReference>
<proteinExistence type="predicted"/>
<dbReference type="AlphaFoldDB" id="A0A0G0U2M2"/>
<gene>
    <name evidence="1" type="ORF">UU29_C0006G0028</name>
</gene>
<sequence length="207" mass="23462">MMYLIGAFLAVSIITLEIILFQKRSFYKKNVSLIHRLNKNLEILKALSFLTSSKASSLSEDLQQLAIYFSPQDLYQDFTVVLLKDTGKGIKGVLRYHYNQSLESKPEIKEDSTLTKAEDCYLNKIENNFSVVGDSSSSVYPLAALFPLRYSSQNWGVLMVFATNDFSKQDLDFLKAVSGVVVLLLKKFEFRQSLTDGEQVAGVDQEW</sequence>
<accession>A0A0G0U2M2</accession>
<evidence type="ECO:0000313" key="1">
    <source>
        <dbReference type="EMBL" id="KKR83339.1"/>
    </source>
</evidence>
<name>A0A0G0U2M2_9BACT</name>
<evidence type="ECO:0000313" key="2">
    <source>
        <dbReference type="Proteomes" id="UP000034601"/>
    </source>
</evidence>
<comment type="caution">
    <text evidence="1">The sequence shown here is derived from an EMBL/GenBank/DDBJ whole genome shotgun (WGS) entry which is preliminary data.</text>
</comment>
<organism evidence="1 2">
    <name type="scientific">Candidatus Daviesbacteria bacterium GW2011_GWA2_40_9</name>
    <dbReference type="NCBI Taxonomy" id="1618424"/>
    <lineage>
        <taxon>Bacteria</taxon>
        <taxon>Candidatus Daviesiibacteriota</taxon>
    </lineage>
</organism>